<evidence type="ECO:0000259" key="5">
    <source>
        <dbReference type="PROSITE" id="PS50931"/>
    </source>
</evidence>
<organism evidence="6 7">
    <name type="scientific">Pelagibacterium luteolum</name>
    <dbReference type="NCBI Taxonomy" id="440168"/>
    <lineage>
        <taxon>Bacteria</taxon>
        <taxon>Pseudomonadati</taxon>
        <taxon>Pseudomonadota</taxon>
        <taxon>Alphaproteobacteria</taxon>
        <taxon>Hyphomicrobiales</taxon>
        <taxon>Devosiaceae</taxon>
        <taxon>Pelagibacterium</taxon>
    </lineage>
</organism>
<protein>
    <submittedName>
        <fullName evidence="6">DNA-binding transcriptional regulator, LysR family</fullName>
    </submittedName>
</protein>
<comment type="similarity">
    <text evidence="1">Belongs to the LysR transcriptional regulatory family.</text>
</comment>
<dbReference type="SUPFAM" id="SSF53850">
    <property type="entry name" value="Periplasmic binding protein-like II"/>
    <property type="match status" value="1"/>
</dbReference>
<dbReference type="GO" id="GO:0003677">
    <property type="term" value="F:DNA binding"/>
    <property type="evidence" value="ECO:0007669"/>
    <property type="project" value="UniProtKB-KW"/>
</dbReference>
<dbReference type="CDD" id="cd08414">
    <property type="entry name" value="PBP2_LTTR_aromatics_like"/>
    <property type="match status" value="1"/>
</dbReference>
<evidence type="ECO:0000313" key="7">
    <source>
        <dbReference type="Proteomes" id="UP000199495"/>
    </source>
</evidence>
<feature type="domain" description="HTH lysR-type" evidence="5">
    <location>
        <begin position="3"/>
        <end position="60"/>
    </location>
</feature>
<dbReference type="PRINTS" id="PR00039">
    <property type="entry name" value="HTHLYSR"/>
</dbReference>
<dbReference type="GO" id="GO:0003700">
    <property type="term" value="F:DNA-binding transcription factor activity"/>
    <property type="evidence" value="ECO:0007669"/>
    <property type="project" value="InterPro"/>
</dbReference>
<dbReference type="Proteomes" id="UP000199495">
    <property type="component" value="Unassembled WGS sequence"/>
</dbReference>
<reference evidence="6 7" key="1">
    <citation type="submission" date="2016-10" db="EMBL/GenBank/DDBJ databases">
        <authorList>
            <person name="de Groot N.N."/>
        </authorList>
    </citation>
    <scope>NUCLEOTIDE SEQUENCE [LARGE SCALE GENOMIC DNA]</scope>
    <source>
        <strain evidence="6 7">CGMCC 1.10267</strain>
    </source>
</reference>
<dbReference type="Pfam" id="PF00126">
    <property type="entry name" value="HTH_1"/>
    <property type="match status" value="1"/>
</dbReference>
<gene>
    <name evidence="6" type="ORF">SAMN04487974_11430</name>
</gene>
<dbReference type="PANTHER" id="PTHR30346">
    <property type="entry name" value="TRANSCRIPTIONAL DUAL REGULATOR HCAR-RELATED"/>
    <property type="match status" value="1"/>
</dbReference>
<dbReference type="Gene3D" id="3.40.190.10">
    <property type="entry name" value="Periplasmic binding protein-like II"/>
    <property type="match status" value="2"/>
</dbReference>
<evidence type="ECO:0000256" key="1">
    <source>
        <dbReference type="ARBA" id="ARBA00009437"/>
    </source>
</evidence>
<sequence length="302" mass="33306">MIITLRHLYYMSLIARTGSFRRAAEAAGVSQPVISDQIAAIEQHYGVRLFHRGQSGARPSELGWNYIRSADRILGEFAQMEERLKSGAAGTYGTISVGYYKSLTNGALRAAFRSMIKSHPDIGIVPLVAGFDDLARSVRMGALDLAVLGTEASACDTLKVLPLWSDRVMAVLPEDHKLAERDYLYWTDLLGEKFLFSRHDPGPDLAHMLTARLASPGRRPDITIMRVNREDVLNFVGIGAGVSLQCESAILPGIGVTFREMREGMAASRIGYSACWREDNDNPALNIFLNMLRNGGRNEMDA</sequence>
<dbReference type="InterPro" id="IPR036390">
    <property type="entry name" value="WH_DNA-bd_sf"/>
</dbReference>
<evidence type="ECO:0000313" key="6">
    <source>
        <dbReference type="EMBL" id="SDG96303.1"/>
    </source>
</evidence>
<dbReference type="STRING" id="440168.SAMN04487974_11430"/>
<dbReference type="InterPro" id="IPR000847">
    <property type="entry name" value="LysR_HTH_N"/>
</dbReference>
<proteinExistence type="inferred from homology"/>
<dbReference type="InterPro" id="IPR036388">
    <property type="entry name" value="WH-like_DNA-bd_sf"/>
</dbReference>
<dbReference type="RefSeq" id="WP_090597931.1">
    <property type="nucleotide sequence ID" value="NZ_FNCS01000014.1"/>
</dbReference>
<evidence type="ECO:0000256" key="4">
    <source>
        <dbReference type="ARBA" id="ARBA00023163"/>
    </source>
</evidence>
<dbReference type="Gene3D" id="1.10.10.10">
    <property type="entry name" value="Winged helix-like DNA-binding domain superfamily/Winged helix DNA-binding domain"/>
    <property type="match status" value="1"/>
</dbReference>
<evidence type="ECO:0000256" key="2">
    <source>
        <dbReference type="ARBA" id="ARBA00023015"/>
    </source>
</evidence>
<keyword evidence="3 6" id="KW-0238">DNA-binding</keyword>
<dbReference type="GO" id="GO:0032993">
    <property type="term" value="C:protein-DNA complex"/>
    <property type="evidence" value="ECO:0007669"/>
    <property type="project" value="TreeGrafter"/>
</dbReference>
<dbReference type="PANTHER" id="PTHR30346:SF0">
    <property type="entry name" value="HCA OPERON TRANSCRIPTIONAL ACTIVATOR HCAR"/>
    <property type="match status" value="1"/>
</dbReference>
<dbReference type="PROSITE" id="PS50931">
    <property type="entry name" value="HTH_LYSR"/>
    <property type="match status" value="1"/>
</dbReference>
<name>A0A1G7YIG8_9HYPH</name>
<keyword evidence="4" id="KW-0804">Transcription</keyword>
<dbReference type="OrthoDB" id="8208814at2"/>
<dbReference type="Pfam" id="PF03466">
    <property type="entry name" value="LysR_substrate"/>
    <property type="match status" value="1"/>
</dbReference>
<dbReference type="AlphaFoldDB" id="A0A1G7YIG8"/>
<dbReference type="EMBL" id="FNCS01000014">
    <property type="protein sequence ID" value="SDG96303.1"/>
    <property type="molecule type" value="Genomic_DNA"/>
</dbReference>
<dbReference type="SUPFAM" id="SSF46785">
    <property type="entry name" value="Winged helix' DNA-binding domain"/>
    <property type="match status" value="1"/>
</dbReference>
<keyword evidence="7" id="KW-1185">Reference proteome</keyword>
<dbReference type="InterPro" id="IPR005119">
    <property type="entry name" value="LysR_subst-bd"/>
</dbReference>
<accession>A0A1G7YIG8</accession>
<evidence type="ECO:0000256" key="3">
    <source>
        <dbReference type="ARBA" id="ARBA00023125"/>
    </source>
</evidence>
<keyword evidence="2" id="KW-0805">Transcription regulation</keyword>